<keyword evidence="2" id="KW-1185">Reference proteome</keyword>
<reference evidence="1 2" key="1">
    <citation type="journal article" date="2019" name="Sci. Rep.">
        <title>Orb-weaving spider Araneus ventricosus genome elucidates the spidroin gene catalogue.</title>
        <authorList>
            <person name="Kono N."/>
            <person name="Nakamura H."/>
            <person name="Ohtoshi R."/>
            <person name="Moran D.A.P."/>
            <person name="Shinohara A."/>
            <person name="Yoshida Y."/>
            <person name="Fujiwara M."/>
            <person name="Mori M."/>
            <person name="Tomita M."/>
            <person name="Arakawa K."/>
        </authorList>
    </citation>
    <scope>NUCLEOTIDE SEQUENCE [LARGE SCALE GENOMIC DNA]</scope>
</reference>
<dbReference type="Proteomes" id="UP000499080">
    <property type="component" value="Unassembled WGS sequence"/>
</dbReference>
<sequence>MTKSNYFTYVWAVENVNIFYHRSVKTPSFKLSSVEREWCIELCLQDKDEKDLISSKLLRKSYDGFVEVNDMDYELSLLASDGVRVRVNGIFSPPKTKHGMDFMCHEMKSL</sequence>
<accession>A0A4Y2RV41</accession>
<proteinExistence type="predicted"/>
<organism evidence="1 2">
    <name type="scientific">Araneus ventricosus</name>
    <name type="common">Orbweaver spider</name>
    <name type="synonym">Epeira ventricosa</name>
    <dbReference type="NCBI Taxonomy" id="182803"/>
    <lineage>
        <taxon>Eukaryota</taxon>
        <taxon>Metazoa</taxon>
        <taxon>Ecdysozoa</taxon>
        <taxon>Arthropoda</taxon>
        <taxon>Chelicerata</taxon>
        <taxon>Arachnida</taxon>
        <taxon>Araneae</taxon>
        <taxon>Araneomorphae</taxon>
        <taxon>Entelegynae</taxon>
        <taxon>Araneoidea</taxon>
        <taxon>Araneidae</taxon>
        <taxon>Araneus</taxon>
    </lineage>
</organism>
<evidence type="ECO:0000313" key="2">
    <source>
        <dbReference type="Proteomes" id="UP000499080"/>
    </source>
</evidence>
<comment type="caution">
    <text evidence="1">The sequence shown here is derived from an EMBL/GenBank/DDBJ whole genome shotgun (WGS) entry which is preliminary data.</text>
</comment>
<evidence type="ECO:0000313" key="1">
    <source>
        <dbReference type="EMBL" id="GBN79246.1"/>
    </source>
</evidence>
<protein>
    <recommendedName>
        <fullName evidence="3">MATH domain-containing protein</fullName>
    </recommendedName>
</protein>
<dbReference type="AlphaFoldDB" id="A0A4Y2RV41"/>
<evidence type="ECO:0008006" key="3">
    <source>
        <dbReference type="Google" id="ProtNLM"/>
    </source>
</evidence>
<dbReference type="EMBL" id="BGPR01018468">
    <property type="protein sequence ID" value="GBN79246.1"/>
    <property type="molecule type" value="Genomic_DNA"/>
</dbReference>
<name>A0A4Y2RV41_ARAVE</name>
<gene>
    <name evidence="1" type="ORF">AVEN_258047_1</name>
</gene>